<dbReference type="PANTHER" id="PTHR10627">
    <property type="entry name" value="SCP160"/>
    <property type="match status" value="1"/>
</dbReference>
<dbReference type="Proteomes" id="UP001318860">
    <property type="component" value="Unassembled WGS sequence"/>
</dbReference>
<feature type="domain" description="SAM" evidence="3">
    <location>
        <begin position="96"/>
        <end position="140"/>
    </location>
</feature>
<dbReference type="InterPro" id="IPR001660">
    <property type="entry name" value="SAM"/>
</dbReference>
<sequence length="181" mass="19711">MASIDRRVGVKDLRLKLQRKSNTQSVRGSVSGGAKDLREKLSGTLYSRPIESQPPPLRLKPAPEASKPPRISVIAEAPDRETKKIASSVSKKKTQQKVETVDSFLQSLGLEKYSITFQAEEVDMTALVHMGDEDLKALGVPMVSIALLSSLFVMGSEKEDTSGTGIKGLTTEWLSRPFVLG</sequence>
<dbReference type="EMBL" id="JABTTQ020000012">
    <property type="protein sequence ID" value="KAK6145113.1"/>
    <property type="molecule type" value="Genomic_DNA"/>
</dbReference>
<evidence type="ECO:0000256" key="1">
    <source>
        <dbReference type="ARBA" id="ARBA00022737"/>
    </source>
</evidence>
<evidence type="ECO:0000256" key="2">
    <source>
        <dbReference type="SAM" id="MobiDB-lite"/>
    </source>
</evidence>
<evidence type="ECO:0000313" key="5">
    <source>
        <dbReference type="Proteomes" id="UP001318860"/>
    </source>
</evidence>
<dbReference type="PANTHER" id="PTHR10627:SF74">
    <property type="entry name" value="OS08G0526500 PROTEIN"/>
    <property type="match status" value="1"/>
</dbReference>
<gene>
    <name evidence="4" type="ORF">DH2020_021933</name>
</gene>
<keyword evidence="1" id="KW-0677">Repeat</keyword>
<accession>A0ABR0WE45</accession>
<evidence type="ECO:0000313" key="4">
    <source>
        <dbReference type="EMBL" id="KAK6145113.1"/>
    </source>
</evidence>
<dbReference type="SUPFAM" id="SSF47769">
    <property type="entry name" value="SAM/Pointed domain"/>
    <property type="match status" value="1"/>
</dbReference>
<organism evidence="4 5">
    <name type="scientific">Rehmannia glutinosa</name>
    <name type="common">Chinese foxglove</name>
    <dbReference type="NCBI Taxonomy" id="99300"/>
    <lineage>
        <taxon>Eukaryota</taxon>
        <taxon>Viridiplantae</taxon>
        <taxon>Streptophyta</taxon>
        <taxon>Embryophyta</taxon>
        <taxon>Tracheophyta</taxon>
        <taxon>Spermatophyta</taxon>
        <taxon>Magnoliopsida</taxon>
        <taxon>eudicotyledons</taxon>
        <taxon>Gunneridae</taxon>
        <taxon>Pentapetalae</taxon>
        <taxon>asterids</taxon>
        <taxon>lamiids</taxon>
        <taxon>Lamiales</taxon>
        <taxon>Orobanchaceae</taxon>
        <taxon>Rehmannieae</taxon>
        <taxon>Rehmannia</taxon>
    </lineage>
</organism>
<dbReference type="InterPro" id="IPR013761">
    <property type="entry name" value="SAM/pointed_sf"/>
</dbReference>
<dbReference type="CDD" id="cd09487">
    <property type="entry name" value="SAM_superfamily"/>
    <property type="match status" value="1"/>
</dbReference>
<proteinExistence type="predicted"/>
<dbReference type="PROSITE" id="PS50105">
    <property type="entry name" value="SAM_DOMAIN"/>
    <property type="match status" value="1"/>
</dbReference>
<dbReference type="Pfam" id="PF00536">
    <property type="entry name" value="SAM_1"/>
    <property type="match status" value="1"/>
</dbReference>
<reference evidence="4 5" key="1">
    <citation type="journal article" date="2021" name="Comput. Struct. Biotechnol. J.">
        <title>De novo genome assembly of the potent medicinal plant Rehmannia glutinosa using nanopore technology.</title>
        <authorList>
            <person name="Ma L."/>
            <person name="Dong C."/>
            <person name="Song C."/>
            <person name="Wang X."/>
            <person name="Zheng X."/>
            <person name="Niu Y."/>
            <person name="Chen S."/>
            <person name="Feng W."/>
        </authorList>
    </citation>
    <scope>NUCLEOTIDE SEQUENCE [LARGE SCALE GENOMIC DNA]</scope>
    <source>
        <strain evidence="4">DH-2019</strain>
    </source>
</reference>
<dbReference type="Gene3D" id="1.10.150.50">
    <property type="entry name" value="Transcription Factor, Ets-1"/>
    <property type="match status" value="1"/>
</dbReference>
<keyword evidence="5" id="KW-1185">Reference proteome</keyword>
<feature type="region of interest" description="Disordered" evidence="2">
    <location>
        <begin position="15"/>
        <end position="68"/>
    </location>
</feature>
<evidence type="ECO:0000259" key="3">
    <source>
        <dbReference type="PROSITE" id="PS50105"/>
    </source>
</evidence>
<name>A0ABR0WE45_REHGL</name>
<comment type="caution">
    <text evidence="4">The sequence shown here is derived from an EMBL/GenBank/DDBJ whole genome shotgun (WGS) entry which is preliminary data.</text>
</comment>
<protein>
    <recommendedName>
        <fullName evidence="3">SAM domain-containing protein</fullName>
    </recommendedName>
</protein>